<proteinExistence type="predicted"/>
<dbReference type="RefSeq" id="WP_052036999.1">
    <property type="nucleotide sequence ID" value="NZ_JAEMUK010000015.1"/>
</dbReference>
<keyword evidence="4" id="KW-0676">Redox-active center</keyword>
<dbReference type="InterPro" id="IPR050553">
    <property type="entry name" value="Thioredoxin_ResA/DsbE_sf"/>
</dbReference>
<dbReference type="Pfam" id="PF08534">
    <property type="entry name" value="Redoxin"/>
    <property type="match status" value="1"/>
</dbReference>
<comment type="caution">
    <text evidence="7">The sequence shown here is derived from an EMBL/GenBank/DDBJ whole genome shotgun (WGS) entry which is preliminary data.</text>
</comment>
<dbReference type="CDD" id="cd02966">
    <property type="entry name" value="TlpA_like_family"/>
    <property type="match status" value="1"/>
</dbReference>
<dbReference type="InterPro" id="IPR013766">
    <property type="entry name" value="Thioredoxin_domain"/>
</dbReference>
<dbReference type="Gene3D" id="3.40.30.10">
    <property type="entry name" value="Glutaredoxin"/>
    <property type="match status" value="1"/>
</dbReference>
<organism evidence="7 8">
    <name type="scientific">Rhodomicrobium udaipurense</name>
    <dbReference type="NCBI Taxonomy" id="1202716"/>
    <lineage>
        <taxon>Bacteria</taxon>
        <taxon>Pseudomonadati</taxon>
        <taxon>Pseudomonadota</taxon>
        <taxon>Alphaproteobacteria</taxon>
        <taxon>Hyphomicrobiales</taxon>
        <taxon>Hyphomicrobiaceae</taxon>
        <taxon>Rhodomicrobium</taxon>
    </lineage>
</organism>
<evidence type="ECO:0000256" key="1">
    <source>
        <dbReference type="ARBA" id="ARBA00004196"/>
    </source>
</evidence>
<dbReference type="InterPro" id="IPR013740">
    <property type="entry name" value="Redoxin"/>
</dbReference>
<evidence type="ECO:0000259" key="6">
    <source>
        <dbReference type="PROSITE" id="PS51352"/>
    </source>
</evidence>
<dbReference type="PROSITE" id="PS51352">
    <property type="entry name" value="THIOREDOXIN_2"/>
    <property type="match status" value="1"/>
</dbReference>
<feature type="transmembrane region" description="Helical" evidence="5">
    <location>
        <begin position="15"/>
        <end position="35"/>
    </location>
</feature>
<dbReference type="SUPFAM" id="SSF52833">
    <property type="entry name" value="Thioredoxin-like"/>
    <property type="match status" value="1"/>
</dbReference>
<dbReference type="EMBL" id="JAEMUK010000015">
    <property type="protein sequence ID" value="MBJ7543594.1"/>
    <property type="molecule type" value="Genomic_DNA"/>
</dbReference>
<evidence type="ECO:0000313" key="7">
    <source>
        <dbReference type="EMBL" id="MBJ7543594.1"/>
    </source>
</evidence>
<keyword evidence="5" id="KW-0812">Transmembrane</keyword>
<dbReference type="AlphaFoldDB" id="A0A8I1KK36"/>
<dbReference type="Proteomes" id="UP000623250">
    <property type="component" value="Unassembled WGS sequence"/>
</dbReference>
<dbReference type="GO" id="GO:0016491">
    <property type="term" value="F:oxidoreductase activity"/>
    <property type="evidence" value="ECO:0007669"/>
    <property type="project" value="InterPro"/>
</dbReference>
<comment type="subcellular location">
    <subcellularLocation>
        <location evidence="1">Cell envelope</location>
    </subcellularLocation>
</comment>
<evidence type="ECO:0000256" key="4">
    <source>
        <dbReference type="ARBA" id="ARBA00023284"/>
    </source>
</evidence>
<evidence type="ECO:0000256" key="3">
    <source>
        <dbReference type="ARBA" id="ARBA00023157"/>
    </source>
</evidence>
<feature type="domain" description="Thioredoxin" evidence="6">
    <location>
        <begin position="64"/>
        <end position="206"/>
    </location>
</feature>
<keyword evidence="2" id="KW-0201">Cytochrome c-type biogenesis</keyword>
<dbReference type="PANTHER" id="PTHR42852:SF6">
    <property type="entry name" value="THIOL:DISULFIDE INTERCHANGE PROTEIN DSBE"/>
    <property type="match status" value="1"/>
</dbReference>
<dbReference type="GO" id="GO:0017004">
    <property type="term" value="P:cytochrome complex assembly"/>
    <property type="evidence" value="ECO:0007669"/>
    <property type="project" value="UniProtKB-KW"/>
</dbReference>
<protein>
    <submittedName>
        <fullName evidence="7">TlpA family protein disulfide reductase</fullName>
    </submittedName>
</protein>
<keyword evidence="5" id="KW-1133">Transmembrane helix</keyword>
<sequence>METGNDDGGTRRQGFLIYGLAAAGALAVMAVGMVMERASMVPDEPRPAAVTVPAPVESGQFIRHAKPVTLPALSFNGADGKARFLSEWRGKVVLLNIWATWCPPCIREMPALDKLQAEKGGDGFAVVAVSTDRSGLAKPKAFYERVGIKSLALFNETSGDLSLALDADRLPLTIILDREGREVGRYFGAAAWDSAEVFAKVMAMAGATAGAARR</sequence>
<evidence type="ECO:0000313" key="8">
    <source>
        <dbReference type="Proteomes" id="UP000623250"/>
    </source>
</evidence>
<accession>A0A8I1KK36</accession>
<keyword evidence="5" id="KW-0472">Membrane</keyword>
<keyword evidence="8" id="KW-1185">Reference proteome</keyword>
<dbReference type="GO" id="GO:0030313">
    <property type="term" value="C:cell envelope"/>
    <property type="evidence" value="ECO:0007669"/>
    <property type="project" value="UniProtKB-SubCell"/>
</dbReference>
<evidence type="ECO:0000256" key="5">
    <source>
        <dbReference type="SAM" id="Phobius"/>
    </source>
</evidence>
<reference evidence="7 8" key="1">
    <citation type="submission" date="2020-12" db="EMBL/GenBank/DDBJ databases">
        <title>Revised draft genomes of Rhodomicrobium vannielii ATCC 17100 and Rhodomicrobium udaipurense JA643.</title>
        <authorList>
            <person name="Conners E.M."/>
            <person name="Davenport E.J."/>
            <person name="Bose A."/>
        </authorList>
    </citation>
    <scope>NUCLEOTIDE SEQUENCE [LARGE SCALE GENOMIC DNA]</scope>
    <source>
        <strain evidence="7 8">JA643</strain>
    </source>
</reference>
<name>A0A8I1KK36_9HYPH</name>
<evidence type="ECO:0000256" key="2">
    <source>
        <dbReference type="ARBA" id="ARBA00022748"/>
    </source>
</evidence>
<dbReference type="PANTHER" id="PTHR42852">
    <property type="entry name" value="THIOL:DISULFIDE INTERCHANGE PROTEIN DSBE"/>
    <property type="match status" value="1"/>
</dbReference>
<gene>
    <name evidence="7" type="ORF">JDN41_08485</name>
</gene>
<keyword evidence="3" id="KW-1015">Disulfide bond</keyword>
<dbReference type="InterPro" id="IPR036249">
    <property type="entry name" value="Thioredoxin-like_sf"/>
</dbReference>